<dbReference type="AlphaFoldDB" id="A0A2W5N602"/>
<dbReference type="EMBL" id="QFQB01000002">
    <property type="protein sequence ID" value="PZQ48866.1"/>
    <property type="molecule type" value="Genomic_DNA"/>
</dbReference>
<gene>
    <name evidence="1" type="ORF">DI551_00615</name>
</gene>
<reference evidence="1 2" key="1">
    <citation type="submission" date="2017-08" db="EMBL/GenBank/DDBJ databases">
        <title>Infants hospitalized years apart are colonized by the same room-sourced microbial strains.</title>
        <authorList>
            <person name="Brooks B."/>
            <person name="Olm M.R."/>
            <person name="Firek B.A."/>
            <person name="Baker R."/>
            <person name="Thomas B.C."/>
            <person name="Morowitz M.J."/>
            <person name="Banfield J.F."/>
        </authorList>
    </citation>
    <scope>NUCLEOTIDE SEQUENCE [LARGE SCALE GENOMIC DNA]</scope>
    <source>
        <strain evidence="1">S2_005_002_R2_29</strain>
    </source>
</reference>
<name>A0A2W5N602_9BACT</name>
<evidence type="ECO:0000313" key="1">
    <source>
        <dbReference type="EMBL" id="PZQ48866.1"/>
    </source>
</evidence>
<sequence length="82" mass="9514">MTDVRDMAKCMEEYAQHLKAMLPKEHQAIIDALVMSADIHENRYPRKIVVARLRAAAMRHKPYSIVLASHMEVIANELERTR</sequence>
<evidence type="ECO:0000313" key="2">
    <source>
        <dbReference type="Proteomes" id="UP000249417"/>
    </source>
</evidence>
<protein>
    <submittedName>
        <fullName evidence="1">Uncharacterized protein</fullName>
    </submittedName>
</protein>
<accession>A0A2W5N602</accession>
<dbReference type="Proteomes" id="UP000249417">
    <property type="component" value="Unassembled WGS sequence"/>
</dbReference>
<comment type="caution">
    <text evidence="1">The sequence shown here is derived from an EMBL/GenBank/DDBJ whole genome shotgun (WGS) entry which is preliminary data.</text>
</comment>
<proteinExistence type="predicted"/>
<organism evidence="1 2">
    <name type="scientific">Micavibrio aeruginosavorus</name>
    <dbReference type="NCBI Taxonomy" id="349221"/>
    <lineage>
        <taxon>Bacteria</taxon>
        <taxon>Pseudomonadati</taxon>
        <taxon>Bdellovibrionota</taxon>
        <taxon>Bdellovibrionia</taxon>
        <taxon>Bdellovibrionales</taxon>
        <taxon>Pseudobdellovibrionaceae</taxon>
        <taxon>Micavibrio</taxon>
    </lineage>
</organism>